<evidence type="ECO:0000256" key="4">
    <source>
        <dbReference type="ARBA" id="ARBA00022448"/>
    </source>
</evidence>
<dbReference type="InterPro" id="IPR059000">
    <property type="entry name" value="ATPase_P-type_domA"/>
</dbReference>
<evidence type="ECO:0000256" key="6">
    <source>
        <dbReference type="ARBA" id="ARBA00022723"/>
    </source>
</evidence>
<evidence type="ECO:0000256" key="2">
    <source>
        <dbReference type="ARBA" id="ARBA00006024"/>
    </source>
</evidence>
<keyword evidence="10" id="KW-1278">Translocase</keyword>
<dbReference type="GO" id="GO:0005524">
    <property type="term" value="F:ATP binding"/>
    <property type="evidence" value="ECO:0007669"/>
    <property type="project" value="UniProtKB-UniRule"/>
</dbReference>
<dbReference type="GO" id="GO:0012505">
    <property type="term" value="C:endomembrane system"/>
    <property type="evidence" value="ECO:0007669"/>
    <property type="project" value="UniProtKB-SubCell"/>
</dbReference>
<dbReference type="CDD" id="cd02094">
    <property type="entry name" value="P-type_ATPase_Cu-like"/>
    <property type="match status" value="1"/>
</dbReference>
<dbReference type="NCBIfam" id="TIGR01525">
    <property type="entry name" value="ATPase-IB_hvy"/>
    <property type="match status" value="1"/>
</dbReference>
<dbReference type="SFLD" id="SFLDS00003">
    <property type="entry name" value="Haloacid_Dehalogenase"/>
    <property type="match status" value="1"/>
</dbReference>
<feature type="transmembrane region" description="Helical" evidence="16">
    <location>
        <begin position="748"/>
        <end position="768"/>
    </location>
</feature>
<dbReference type="InterPro" id="IPR008250">
    <property type="entry name" value="ATPase_P-typ_transduc_dom_A_sf"/>
</dbReference>
<dbReference type="FunFam" id="2.70.150.10:FF:000002">
    <property type="entry name" value="Copper-transporting ATPase 1, putative"/>
    <property type="match status" value="1"/>
</dbReference>
<dbReference type="PROSITE" id="PS00154">
    <property type="entry name" value="ATPASE_E1_E2"/>
    <property type="match status" value="1"/>
</dbReference>
<dbReference type="AlphaFoldDB" id="A0A2U2ALA9"/>
<dbReference type="InterPro" id="IPR006121">
    <property type="entry name" value="HMA_dom"/>
</dbReference>
<organism evidence="18 19">
    <name type="scientific">Ignatzschineria cameli</name>
    <dbReference type="NCBI Taxonomy" id="2182793"/>
    <lineage>
        <taxon>Bacteria</taxon>
        <taxon>Pseudomonadati</taxon>
        <taxon>Pseudomonadota</taxon>
        <taxon>Gammaproteobacteria</taxon>
        <taxon>Cardiobacteriales</taxon>
        <taxon>Ignatzschineriaceae</taxon>
        <taxon>Ignatzschineria</taxon>
    </lineage>
</organism>
<dbReference type="Proteomes" id="UP000245059">
    <property type="component" value="Unassembled WGS sequence"/>
</dbReference>
<protein>
    <recommendedName>
        <fullName evidence="3">P-type Cu(+) transporter</fullName>
        <ecNumber evidence="3">7.2.2.8</ecNumber>
    </recommendedName>
</protein>
<evidence type="ECO:0000256" key="13">
    <source>
        <dbReference type="ARBA" id="ARBA00023065"/>
    </source>
</evidence>
<feature type="transmembrane region" description="Helical" evidence="16">
    <location>
        <begin position="175"/>
        <end position="194"/>
    </location>
</feature>
<dbReference type="PANTHER" id="PTHR43520:SF8">
    <property type="entry name" value="P-TYPE CU(+) TRANSPORTER"/>
    <property type="match status" value="1"/>
</dbReference>
<dbReference type="Gene3D" id="3.40.1110.10">
    <property type="entry name" value="Calcium-transporting ATPase, cytoplasmic domain N"/>
    <property type="match status" value="1"/>
</dbReference>
<comment type="similarity">
    <text evidence="2 16">Belongs to the cation transport ATPase (P-type) (TC 3.A.3) family. Type IB subfamily.</text>
</comment>
<dbReference type="PANTHER" id="PTHR43520">
    <property type="entry name" value="ATP7, ISOFORM B"/>
    <property type="match status" value="1"/>
</dbReference>
<comment type="caution">
    <text evidence="18">The sequence shown here is derived from an EMBL/GenBank/DDBJ whole genome shotgun (WGS) entry which is preliminary data.</text>
</comment>
<dbReference type="Gene3D" id="3.30.70.100">
    <property type="match status" value="1"/>
</dbReference>
<dbReference type="EMBL" id="QEWW01000006">
    <property type="protein sequence ID" value="PWD84000.1"/>
    <property type="molecule type" value="Genomic_DNA"/>
</dbReference>
<keyword evidence="11 16" id="KW-1133">Transmembrane helix</keyword>
<dbReference type="InterPro" id="IPR001757">
    <property type="entry name" value="P_typ_ATPase"/>
</dbReference>
<dbReference type="PROSITE" id="PS50846">
    <property type="entry name" value="HMA_2"/>
    <property type="match status" value="1"/>
</dbReference>
<keyword evidence="6 16" id="KW-0479">Metal-binding</keyword>
<dbReference type="SUPFAM" id="SSF81653">
    <property type="entry name" value="Calcium ATPase, transduction domain A"/>
    <property type="match status" value="1"/>
</dbReference>
<evidence type="ECO:0000256" key="1">
    <source>
        <dbReference type="ARBA" id="ARBA00004127"/>
    </source>
</evidence>
<dbReference type="InterPro" id="IPR023299">
    <property type="entry name" value="ATPase_P-typ_cyto_dom_N"/>
</dbReference>
<evidence type="ECO:0000256" key="5">
    <source>
        <dbReference type="ARBA" id="ARBA00022692"/>
    </source>
</evidence>
<keyword evidence="5 16" id="KW-0812">Transmembrane</keyword>
<gene>
    <name evidence="18" type="ORF">DC077_08290</name>
</gene>
<evidence type="ECO:0000256" key="3">
    <source>
        <dbReference type="ARBA" id="ARBA00012517"/>
    </source>
</evidence>
<keyword evidence="8" id="KW-0187">Copper transport</keyword>
<keyword evidence="4" id="KW-0813">Transport</keyword>
<evidence type="ECO:0000256" key="8">
    <source>
        <dbReference type="ARBA" id="ARBA00022796"/>
    </source>
</evidence>
<keyword evidence="14 16" id="KW-0472">Membrane</keyword>
<dbReference type="InterPro" id="IPR023298">
    <property type="entry name" value="ATPase_P-typ_TM_dom_sf"/>
</dbReference>
<feature type="transmembrane region" description="Helical" evidence="16">
    <location>
        <begin position="108"/>
        <end position="127"/>
    </location>
</feature>
<dbReference type="PRINTS" id="PR00119">
    <property type="entry name" value="CATATPASE"/>
</dbReference>
<reference evidence="19" key="1">
    <citation type="submission" date="2018-05" db="EMBL/GenBank/DDBJ databases">
        <title>Ignatzschineria dubaiensis sp. nov., isolated from necrotic foot tissues of dromedaries (Camelus dromedarius) and associated maggots in Dubai, United Arab Emirates.</title>
        <authorList>
            <person name="Tsang C.C."/>
            <person name="Tang J.Y.M."/>
            <person name="Fong J.Y.H."/>
            <person name="Kinne J."/>
            <person name="Lee H.H."/>
            <person name="Joseph M."/>
            <person name="Jose S."/>
            <person name="Schuster R.K."/>
            <person name="Tang Y."/>
            <person name="Sivakumar S."/>
            <person name="Chen J.H.K."/>
            <person name="Teng J.L.L."/>
            <person name="Lau S.K.P."/>
            <person name="Wernery U."/>
            <person name="Woo P.C.Y."/>
        </authorList>
    </citation>
    <scope>NUCLEOTIDE SEQUENCE [LARGE SCALE GENOMIC DNA]</scope>
    <source>
        <strain evidence="19">UAE-HKU57</strain>
    </source>
</reference>
<evidence type="ECO:0000256" key="14">
    <source>
        <dbReference type="ARBA" id="ARBA00023136"/>
    </source>
</evidence>
<dbReference type="Pfam" id="PF00702">
    <property type="entry name" value="Hydrolase"/>
    <property type="match status" value="1"/>
</dbReference>
<feature type="domain" description="HMA" evidence="17">
    <location>
        <begin position="17"/>
        <end position="83"/>
    </location>
</feature>
<evidence type="ECO:0000256" key="11">
    <source>
        <dbReference type="ARBA" id="ARBA00022989"/>
    </source>
</evidence>
<dbReference type="GO" id="GO:0043682">
    <property type="term" value="F:P-type divalent copper transporter activity"/>
    <property type="evidence" value="ECO:0007669"/>
    <property type="project" value="TreeGrafter"/>
</dbReference>
<evidence type="ECO:0000256" key="7">
    <source>
        <dbReference type="ARBA" id="ARBA00022741"/>
    </source>
</evidence>
<keyword evidence="12" id="KW-0186">Copper</keyword>
<dbReference type="RefSeq" id="WP_109217935.1">
    <property type="nucleotide sequence ID" value="NZ_QEWT01000008.1"/>
</dbReference>
<evidence type="ECO:0000313" key="18">
    <source>
        <dbReference type="EMBL" id="PWD84000.1"/>
    </source>
</evidence>
<dbReference type="Pfam" id="PF00403">
    <property type="entry name" value="HMA"/>
    <property type="match status" value="1"/>
</dbReference>
<feature type="transmembrane region" description="Helical" evidence="16">
    <location>
        <begin position="133"/>
        <end position="154"/>
    </location>
</feature>
<feature type="transmembrane region" description="Helical" evidence="16">
    <location>
        <begin position="200"/>
        <end position="219"/>
    </location>
</feature>
<dbReference type="EC" id="7.2.2.8" evidence="3"/>
<sequence length="786" mass="84294">MRKREEERVLNDRSEHAFLRLAITGMTCANCSGRIERVLGRKAGIYRANVNLASKRGLFEYDPTQITPEAIIAHIEKTGFGAILDDKAHQAVLQSAEAKATEKMRWELIISAILSAPMLLGMIAMMLGSEASWVHFVHLPWVQLLLTTPIQLGIGARFYRAGWASLRAKAPSMDLLVAMGTTSAYLYSFYNGFLGGDPTHLYFESSAVIITLILLGKYFEERAKNRTGEAIRSLMSLQAQTALRIDPSQTGQYYIEVPIDAVVEGDLLLVHPGKSIPVDGVVISGHSTVDESMLTGESLPVDKGEEDLLYSGTLNQSGALVMKALKREEESTLSKIIALVNEAQGSKAPIQQLADQISAIFVPAVILIALVTLLISRIVLGEWGDAIMHSVAVLVIACPCALGLATPTAIMVGTGVGARQGILIKNGEALERVAKCRTIVLDKTGTITAGTPEVKHFALNPDVFDPNLGASTDAGEKILKILVALESHSEHPLAKAIVSYGDQEVTRQQEAGQSAAGSNSDSLPIVENFQALVGAGLTGIIEGDTYFVGSPRLMAARNIDLTPLAPLIEQHESQGETVVLMSREDQLMALVAIADPVKESSAGAIAHLKARGIKVLMLTGDNQRTAEKIACEVGLNCDEIRAELKPEDKAAIISELQQSGERVAMVGDGMNDAPALALADIGIAMGTGTDIAMESSDVTIMNGDLSSLPKMITLSEGTMRKIRQNLFWAFIYNVIGIPFAALGFLSPILAGGAMAFSSVSVLLNSLSLNRLNLDRFRAHTPKKLKD</sequence>
<dbReference type="Gene3D" id="2.70.150.10">
    <property type="entry name" value="Calcium-transporting ATPase, cytoplasmic transduction domain A"/>
    <property type="match status" value="1"/>
</dbReference>
<comment type="subcellular location">
    <subcellularLocation>
        <location evidence="16">Cell membrane</location>
    </subcellularLocation>
    <subcellularLocation>
        <location evidence="1">Endomembrane system</location>
        <topology evidence="1">Multi-pass membrane protein</topology>
    </subcellularLocation>
</comment>
<dbReference type="NCBIfam" id="TIGR01494">
    <property type="entry name" value="ATPase_P-type"/>
    <property type="match status" value="2"/>
</dbReference>
<dbReference type="Gene3D" id="3.40.50.1000">
    <property type="entry name" value="HAD superfamily/HAD-like"/>
    <property type="match status" value="1"/>
</dbReference>
<dbReference type="InterPro" id="IPR017969">
    <property type="entry name" value="Heavy-metal-associated_CS"/>
</dbReference>
<feature type="transmembrane region" description="Helical" evidence="16">
    <location>
        <begin position="386"/>
        <end position="405"/>
    </location>
</feature>
<comment type="catalytic activity">
    <reaction evidence="15">
        <text>Cu(+)(in) + ATP + H2O = Cu(+)(out) + ADP + phosphate + H(+)</text>
        <dbReference type="Rhea" id="RHEA:25792"/>
        <dbReference type="ChEBI" id="CHEBI:15377"/>
        <dbReference type="ChEBI" id="CHEBI:15378"/>
        <dbReference type="ChEBI" id="CHEBI:30616"/>
        <dbReference type="ChEBI" id="CHEBI:43474"/>
        <dbReference type="ChEBI" id="CHEBI:49552"/>
        <dbReference type="ChEBI" id="CHEBI:456216"/>
        <dbReference type="EC" id="7.2.2.8"/>
    </reaction>
</comment>
<dbReference type="SFLD" id="SFLDG00002">
    <property type="entry name" value="C1.7:_P-type_atpase_like"/>
    <property type="match status" value="1"/>
</dbReference>
<dbReference type="PRINTS" id="PR00943">
    <property type="entry name" value="CUATPASE"/>
</dbReference>
<dbReference type="GO" id="GO:0140581">
    <property type="term" value="F:P-type monovalent copper transporter activity"/>
    <property type="evidence" value="ECO:0007669"/>
    <property type="project" value="UniProtKB-EC"/>
</dbReference>
<dbReference type="GO" id="GO:0005507">
    <property type="term" value="F:copper ion binding"/>
    <property type="evidence" value="ECO:0007669"/>
    <property type="project" value="TreeGrafter"/>
</dbReference>
<proteinExistence type="inferred from homology"/>
<evidence type="ECO:0000256" key="10">
    <source>
        <dbReference type="ARBA" id="ARBA00022967"/>
    </source>
</evidence>
<dbReference type="FunFam" id="3.30.70.100:FF:000001">
    <property type="entry name" value="ATPase copper transporting beta"/>
    <property type="match status" value="1"/>
</dbReference>
<evidence type="ECO:0000256" key="12">
    <source>
        <dbReference type="ARBA" id="ARBA00023008"/>
    </source>
</evidence>
<dbReference type="PROSITE" id="PS01229">
    <property type="entry name" value="COF_2"/>
    <property type="match status" value="1"/>
</dbReference>
<name>A0A2U2ALA9_9GAMM</name>
<keyword evidence="7 16" id="KW-0547">Nucleotide-binding</keyword>
<keyword evidence="16" id="KW-1003">Cell membrane</keyword>
<dbReference type="GO" id="GO:0005886">
    <property type="term" value="C:plasma membrane"/>
    <property type="evidence" value="ECO:0007669"/>
    <property type="project" value="UniProtKB-SubCell"/>
</dbReference>
<dbReference type="InterPro" id="IPR018303">
    <property type="entry name" value="ATPase_P-typ_P_site"/>
</dbReference>
<keyword evidence="9 16" id="KW-0067">ATP-binding</keyword>
<evidence type="ECO:0000313" key="19">
    <source>
        <dbReference type="Proteomes" id="UP000245059"/>
    </source>
</evidence>
<dbReference type="InterPro" id="IPR027256">
    <property type="entry name" value="P-typ_ATPase_IB"/>
</dbReference>
<dbReference type="SUPFAM" id="SSF56784">
    <property type="entry name" value="HAD-like"/>
    <property type="match status" value="1"/>
</dbReference>
<dbReference type="GO" id="GO:0055070">
    <property type="term" value="P:copper ion homeostasis"/>
    <property type="evidence" value="ECO:0007669"/>
    <property type="project" value="TreeGrafter"/>
</dbReference>
<dbReference type="InterPro" id="IPR044492">
    <property type="entry name" value="P_typ_ATPase_HD_dom"/>
</dbReference>
<dbReference type="InterPro" id="IPR036412">
    <property type="entry name" value="HAD-like_sf"/>
</dbReference>
<dbReference type="SFLD" id="SFLDF00027">
    <property type="entry name" value="p-type_atpase"/>
    <property type="match status" value="1"/>
</dbReference>
<dbReference type="SUPFAM" id="SSF55008">
    <property type="entry name" value="HMA, heavy metal-associated domain"/>
    <property type="match status" value="1"/>
</dbReference>
<evidence type="ECO:0000256" key="15">
    <source>
        <dbReference type="ARBA" id="ARBA00049289"/>
    </source>
</evidence>
<dbReference type="PROSITE" id="PS01047">
    <property type="entry name" value="HMA_1"/>
    <property type="match status" value="1"/>
</dbReference>
<accession>A0A2U2ALA9</accession>
<feature type="transmembrane region" description="Helical" evidence="16">
    <location>
        <begin position="725"/>
        <end position="742"/>
    </location>
</feature>
<evidence type="ECO:0000259" key="17">
    <source>
        <dbReference type="PROSITE" id="PS50846"/>
    </source>
</evidence>
<keyword evidence="13" id="KW-0406">Ion transport</keyword>
<dbReference type="InterPro" id="IPR036163">
    <property type="entry name" value="HMA_dom_sf"/>
</dbReference>
<feature type="transmembrane region" description="Helical" evidence="16">
    <location>
        <begin position="357"/>
        <end position="380"/>
    </location>
</feature>
<dbReference type="GO" id="GO:0016887">
    <property type="term" value="F:ATP hydrolysis activity"/>
    <property type="evidence" value="ECO:0007669"/>
    <property type="project" value="InterPro"/>
</dbReference>
<evidence type="ECO:0000256" key="16">
    <source>
        <dbReference type="RuleBase" id="RU362081"/>
    </source>
</evidence>
<evidence type="ECO:0000256" key="9">
    <source>
        <dbReference type="ARBA" id="ARBA00022840"/>
    </source>
</evidence>
<dbReference type="CDD" id="cd00371">
    <property type="entry name" value="HMA"/>
    <property type="match status" value="1"/>
</dbReference>
<dbReference type="SUPFAM" id="SSF81665">
    <property type="entry name" value="Calcium ATPase, transmembrane domain M"/>
    <property type="match status" value="1"/>
</dbReference>
<dbReference type="FunFam" id="3.40.50.1000:FF:000144">
    <property type="entry name" value="copper-transporting ATPase 1 isoform X2"/>
    <property type="match status" value="1"/>
</dbReference>
<dbReference type="Pfam" id="PF00122">
    <property type="entry name" value="E1-E2_ATPase"/>
    <property type="match status" value="1"/>
</dbReference>
<dbReference type="InterPro" id="IPR023214">
    <property type="entry name" value="HAD_sf"/>
</dbReference>